<evidence type="ECO:0000256" key="15">
    <source>
        <dbReference type="RuleBase" id="RU003530"/>
    </source>
</evidence>
<accession>A0ABY5C4K8</accession>
<dbReference type="CDD" id="cd02025">
    <property type="entry name" value="PanK"/>
    <property type="match status" value="1"/>
</dbReference>
<evidence type="ECO:0000256" key="8">
    <source>
        <dbReference type="ARBA" id="ARBA00022679"/>
    </source>
</evidence>
<reference evidence="17" key="1">
    <citation type="submission" date="2022-05" db="EMBL/GenBank/DDBJ databases">
        <authorList>
            <person name="Oliphant S.A."/>
            <person name="Watson-Haigh N.S."/>
            <person name="Sumby K.M."/>
            <person name="Gardner J.M."/>
            <person name="Jiranek V."/>
        </authorList>
    </citation>
    <scope>NUCLEOTIDE SEQUENCE</scope>
    <source>
        <strain evidence="17">Ru20-1</strain>
    </source>
</reference>
<keyword evidence="9 14" id="KW-0547">Nucleotide-binding</keyword>
<dbReference type="InterPro" id="IPR004566">
    <property type="entry name" value="PanK"/>
</dbReference>
<evidence type="ECO:0000313" key="18">
    <source>
        <dbReference type="Proteomes" id="UP001057532"/>
    </source>
</evidence>
<evidence type="ECO:0000256" key="10">
    <source>
        <dbReference type="ARBA" id="ARBA00022777"/>
    </source>
</evidence>
<evidence type="ECO:0000259" key="16">
    <source>
        <dbReference type="Pfam" id="PF00485"/>
    </source>
</evidence>
<comment type="subcellular location">
    <subcellularLocation>
        <location evidence="2 14 15">Cytoplasm</location>
    </subcellularLocation>
</comment>
<dbReference type="PIRSF" id="PIRSF000545">
    <property type="entry name" value="Pantothenate_kin"/>
    <property type="match status" value="1"/>
</dbReference>
<evidence type="ECO:0000256" key="11">
    <source>
        <dbReference type="ARBA" id="ARBA00022840"/>
    </source>
</evidence>
<dbReference type="EMBL" id="CP097478">
    <property type="protein sequence ID" value="USS93045.1"/>
    <property type="molecule type" value="Genomic_DNA"/>
</dbReference>
<evidence type="ECO:0000256" key="9">
    <source>
        <dbReference type="ARBA" id="ARBA00022741"/>
    </source>
</evidence>
<dbReference type="Proteomes" id="UP001057532">
    <property type="component" value="Chromosome"/>
</dbReference>
<evidence type="ECO:0000256" key="6">
    <source>
        <dbReference type="ARBA" id="ARBA00015080"/>
    </source>
</evidence>
<dbReference type="PANTHER" id="PTHR10285">
    <property type="entry name" value="URIDINE KINASE"/>
    <property type="match status" value="1"/>
</dbReference>
<evidence type="ECO:0000256" key="4">
    <source>
        <dbReference type="ARBA" id="ARBA00006087"/>
    </source>
</evidence>
<evidence type="ECO:0000256" key="12">
    <source>
        <dbReference type="ARBA" id="ARBA00022993"/>
    </source>
</evidence>
<evidence type="ECO:0000256" key="5">
    <source>
        <dbReference type="ARBA" id="ARBA00012102"/>
    </source>
</evidence>
<proteinExistence type="inferred from homology"/>
<evidence type="ECO:0000256" key="2">
    <source>
        <dbReference type="ARBA" id="ARBA00004496"/>
    </source>
</evidence>
<comment type="similarity">
    <text evidence="4 14 15">Belongs to the prokaryotic pantothenate kinase family.</text>
</comment>
<sequence length="304" mass="35165">MENFVRYDKQAWADLYPTTLQPIAPQTLEHLKAFHDQVAMTDVQQVYMPLIQLLRGAFDAYRQWQQHKSAFFHQPARTIPFIIGISGSVAVGKSTTAQLLQDLLTELLPNQTTQLVTTDGFLYPTKTLQAKGLLARKGFPESYDLPRLINFLLQVKAGEPLVKAPVYSHQTYDLVPDEFTAVRQPDVLIVEGINTLQQPATAHRYVSDFMDFAIYIDADPKLIETWYLKRFQKLLQTAFTDPDNYFYRYTQADPEQALAHARHTWATVNLPNLRDYILPTRDRANLIIHKGQRHLIDRLYLRNY</sequence>
<evidence type="ECO:0000256" key="7">
    <source>
        <dbReference type="ARBA" id="ARBA00022490"/>
    </source>
</evidence>
<keyword evidence="18" id="KW-1185">Reference proteome</keyword>
<dbReference type="EC" id="2.7.1.33" evidence="5 14"/>
<keyword evidence="11 14" id="KW-0067">ATP-binding</keyword>
<evidence type="ECO:0000313" key="17">
    <source>
        <dbReference type="EMBL" id="USS93045.1"/>
    </source>
</evidence>
<keyword evidence="7 14" id="KW-0963">Cytoplasm</keyword>
<keyword evidence="8 14" id="KW-0808">Transferase</keyword>
<dbReference type="InterPro" id="IPR006083">
    <property type="entry name" value="PRK/URK"/>
</dbReference>
<dbReference type="SUPFAM" id="SSF52540">
    <property type="entry name" value="P-loop containing nucleoside triphosphate hydrolases"/>
    <property type="match status" value="1"/>
</dbReference>
<keyword evidence="12 14" id="KW-0173">Coenzyme A biosynthesis</keyword>
<evidence type="ECO:0000256" key="3">
    <source>
        <dbReference type="ARBA" id="ARBA00005225"/>
    </source>
</evidence>
<protein>
    <recommendedName>
        <fullName evidence="6 14">Pantothenate kinase</fullName>
        <ecNumber evidence="5 14">2.7.1.33</ecNumber>
    </recommendedName>
    <alternativeName>
        <fullName evidence="13 14">Pantothenic acid kinase</fullName>
    </alternativeName>
</protein>
<evidence type="ECO:0000256" key="13">
    <source>
        <dbReference type="ARBA" id="ARBA00032866"/>
    </source>
</evidence>
<dbReference type="InterPro" id="IPR027417">
    <property type="entry name" value="P-loop_NTPase"/>
</dbReference>
<comment type="catalytic activity">
    <reaction evidence="1 14 15">
        <text>(R)-pantothenate + ATP = (R)-4'-phosphopantothenate + ADP + H(+)</text>
        <dbReference type="Rhea" id="RHEA:16373"/>
        <dbReference type="ChEBI" id="CHEBI:10986"/>
        <dbReference type="ChEBI" id="CHEBI:15378"/>
        <dbReference type="ChEBI" id="CHEBI:29032"/>
        <dbReference type="ChEBI" id="CHEBI:30616"/>
        <dbReference type="ChEBI" id="CHEBI:456216"/>
        <dbReference type="EC" id="2.7.1.33"/>
    </reaction>
</comment>
<dbReference type="NCBIfam" id="TIGR00554">
    <property type="entry name" value="panK_bact"/>
    <property type="match status" value="1"/>
</dbReference>
<evidence type="ECO:0000256" key="14">
    <source>
        <dbReference type="HAMAP-Rule" id="MF_00215"/>
    </source>
</evidence>
<dbReference type="GO" id="GO:0004594">
    <property type="term" value="F:pantothenate kinase activity"/>
    <property type="evidence" value="ECO:0007669"/>
    <property type="project" value="UniProtKB-EC"/>
</dbReference>
<keyword evidence="10 14" id="KW-0418">Kinase</keyword>
<dbReference type="HAMAP" id="MF_00215">
    <property type="entry name" value="Pantothen_kinase_1"/>
    <property type="match status" value="1"/>
</dbReference>
<dbReference type="Pfam" id="PF00485">
    <property type="entry name" value="PRK"/>
    <property type="match status" value="1"/>
</dbReference>
<dbReference type="Gene3D" id="3.40.50.300">
    <property type="entry name" value="P-loop containing nucleotide triphosphate hydrolases"/>
    <property type="match status" value="1"/>
</dbReference>
<evidence type="ECO:0000256" key="1">
    <source>
        <dbReference type="ARBA" id="ARBA00001206"/>
    </source>
</evidence>
<feature type="domain" description="Phosphoribulokinase/uridine kinase" evidence="16">
    <location>
        <begin position="82"/>
        <end position="230"/>
    </location>
</feature>
<name>A0ABY5C4K8_9LACO</name>
<feature type="binding site" evidence="14">
    <location>
        <begin position="87"/>
        <end position="94"/>
    </location>
    <ligand>
        <name>ATP</name>
        <dbReference type="ChEBI" id="CHEBI:30616"/>
    </ligand>
</feature>
<dbReference type="RefSeq" id="WP_252779811.1">
    <property type="nucleotide sequence ID" value="NZ_CP097478.1"/>
</dbReference>
<comment type="pathway">
    <text evidence="3 14 15">Cofactor biosynthesis; coenzyme A biosynthesis; CoA from (R)-pantothenate: step 1/5.</text>
</comment>
<organism evidence="17 18">
    <name type="scientific">Fructilactobacillus ixorae</name>
    <dbReference type="NCBI Taxonomy" id="1750535"/>
    <lineage>
        <taxon>Bacteria</taxon>
        <taxon>Bacillati</taxon>
        <taxon>Bacillota</taxon>
        <taxon>Bacilli</taxon>
        <taxon>Lactobacillales</taxon>
        <taxon>Lactobacillaceae</taxon>
        <taxon>Fructilactobacillus</taxon>
    </lineage>
</organism>
<gene>
    <name evidence="14 17" type="primary">coaA</name>
    <name evidence="17" type="ORF">M8332_05470</name>
</gene>